<dbReference type="PRINTS" id="PR00149">
    <property type="entry name" value="FUMRATELYASE"/>
</dbReference>
<reference evidence="3" key="1">
    <citation type="submission" date="2020-11" db="EMBL/GenBank/DDBJ databases">
        <title>Sequencing the genomes of 1000 actinobacteria strains.</title>
        <authorList>
            <person name="Klenk H.-P."/>
        </authorList>
    </citation>
    <scope>NUCLEOTIDE SEQUENCE</scope>
    <source>
        <strain evidence="3">DSM 43175</strain>
    </source>
</reference>
<evidence type="ECO:0000259" key="2">
    <source>
        <dbReference type="SMART" id="SM00998"/>
    </source>
</evidence>
<keyword evidence="4" id="KW-1185">Reference proteome</keyword>
<dbReference type="CDD" id="cd01597">
    <property type="entry name" value="pCLME"/>
    <property type="match status" value="1"/>
</dbReference>
<dbReference type="GO" id="GO:0070626">
    <property type="term" value="F:(S)-2-(5-amino-1-(5-phospho-D-ribosyl)imidazole-4-carboxamido) succinate lyase (fumarate-forming) activity"/>
    <property type="evidence" value="ECO:0007669"/>
    <property type="project" value="TreeGrafter"/>
</dbReference>
<dbReference type="PRINTS" id="PR00145">
    <property type="entry name" value="ARGSUCLYASE"/>
</dbReference>
<dbReference type="RefSeq" id="WP_197013824.1">
    <property type="nucleotide sequence ID" value="NZ_BAABES010000019.1"/>
</dbReference>
<dbReference type="Pfam" id="PF10397">
    <property type="entry name" value="ADSL_C"/>
    <property type="match status" value="1"/>
</dbReference>
<name>A0A931DMS6_9ACTN</name>
<dbReference type="InterPro" id="IPR022761">
    <property type="entry name" value="Fumarate_lyase_N"/>
</dbReference>
<gene>
    <name evidence="3" type="ORF">IW256_005637</name>
</gene>
<dbReference type="InterPro" id="IPR019468">
    <property type="entry name" value="AdenyloSucc_lyase_C"/>
</dbReference>
<keyword evidence="1 3" id="KW-0456">Lyase</keyword>
<dbReference type="SUPFAM" id="SSF48557">
    <property type="entry name" value="L-aspartase-like"/>
    <property type="match status" value="1"/>
</dbReference>
<dbReference type="InterPro" id="IPR020557">
    <property type="entry name" value="Fumarate_lyase_CS"/>
</dbReference>
<dbReference type="PANTHER" id="PTHR43172:SF1">
    <property type="entry name" value="ADENYLOSUCCINATE LYASE"/>
    <property type="match status" value="1"/>
</dbReference>
<dbReference type="Gene3D" id="1.20.200.10">
    <property type="entry name" value="Fumarase/aspartase (Central domain)"/>
    <property type="match status" value="1"/>
</dbReference>
<dbReference type="GO" id="GO:0005829">
    <property type="term" value="C:cytosol"/>
    <property type="evidence" value="ECO:0007669"/>
    <property type="project" value="TreeGrafter"/>
</dbReference>
<evidence type="ECO:0000313" key="4">
    <source>
        <dbReference type="Proteomes" id="UP000614047"/>
    </source>
</evidence>
<dbReference type="Pfam" id="PF00206">
    <property type="entry name" value="Lyase_1"/>
    <property type="match status" value="1"/>
</dbReference>
<dbReference type="AlphaFoldDB" id="A0A931DMS6"/>
<dbReference type="NCBIfam" id="TIGR00928">
    <property type="entry name" value="purB"/>
    <property type="match status" value="1"/>
</dbReference>
<sequence>MNPAGSCFLDSLTVTSFFGNDEMRGIFNDRALLQSWLDVEAALARGQADLGVIPRRAAEAITAAARVDRLDLGAVAAGAQDTVHPLVPLVRALVEACEGDAGRHVHLGATTQDVMDTGFVLRVREGLAVVRRQVEELIRRLRRLALRYRDTVMPARTHGQQALPTTFGLRCAVWQGELQRHRARLAELAPRLLVTSMGGAAGTMAGYGPRAFELERAVAADLGLGVADTPWHSAPDRFAECLLALGMIAATAEKLAREVYFLGRTEIGEVYEPQGGGQVGSSTMPHKRNPIRCEAVIAAATTLRAQVPVALQAMVAQDDRDMGVGMTLWKLLPECFILAGGALERLLEVFAGLGVNPAGMRANLDVTGGLVLSESVMLRLASHLGREEAHTLVRRIVAECLEEGRPFAAALRDDPQVTAALTPGEIDGLLDPPSYVGHAAALVDRALLNSEAT</sequence>
<dbReference type="EMBL" id="JADOUA010000001">
    <property type="protein sequence ID" value="MBG6091524.1"/>
    <property type="molecule type" value="Genomic_DNA"/>
</dbReference>
<dbReference type="PANTHER" id="PTHR43172">
    <property type="entry name" value="ADENYLOSUCCINATE LYASE"/>
    <property type="match status" value="1"/>
</dbReference>
<proteinExistence type="predicted"/>
<dbReference type="InterPro" id="IPR000362">
    <property type="entry name" value="Fumarate_lyase_fam"/>
</dbReference>
<accession>A0A931DMS6</accession>
<dbReference type="GO" id="GO:0044208">
    <property type="term" value="P:'de novo' AMP biosynthetic process"/>
    <property type="evidence" value="ECO:0007669"/>
    <property type="project" value="TreeGrafter"/>
</dbReference>
<protein>
    <submittedName>
        <fullName evidence="3">Adenylosuccinate lyase</fullName>
    </submittedName>
</protein>
<dbReference type="PROSITE" id="PS00163">
    <property type="entry name" value="FUMARATE_LYASES"/>
    <property type="match status" value="1"/>
</dbReference>
<feature type="domain" description="Adenylosuccinate lyase C-terminal" evidence="2">
    <location>
        <begin position="368"/>
        <end position="447"/>
    </location>
</feature>
<dbReference type="InterPro" id="IPR004769">
    <property type="entry name" value="Pur_lyase"/>
</dbReference>
<dbReference type="Proteomes" id="UP000614047">
    <property type="component" value="Unassembled WGS sequence"/>
</dbReference>
<dbReference type="SMART" id="SM00998">
    <property type="entry name" value="ADSL_C"/>
    <property type="match status" value="1"/>
</dbReference>
<dbReference type="GO" id="GO:0004018">
    <property type="term" value="F:N6-(1,2-dicarboxyethyl)AMP AMP-lyase (fumarate-forming) activity"/>
    <property type="evidence" value="ECO:0007669"/>
    <property type="project" value="InterPro"/>
</dbReference>
<comment type="caution">
    <text evidence="3">The sequence shown here is derived from an EMBL/GenBank/DDBJ whole genome shotgun (WGS) entry which is preliminary data.</text>
</comment>
<dbReference type="Gene3D" id="1.10.40.30">
    <property type="entry name" value="Fumarase/aspartase (C-terminal domain)"/>
    <property type="match status" value="1"/>
</dbReference>
<evidence type="ECO:0000313" key="3">
    <source>
        <dbReference type="EMBL" id="MBG6091524.1"/>
    </source>
</evidence>
<organism evidence="3 4">
    <name type="scientific">Actinomadura viridis</name>
    <dbReference type="NCBI Taxonomy" id="58110"/>
    <lineage>
        <taxon>Bacteria</taxon>
        <taxon>Bacillati</taxon>
        <taxon>Actinomycetota</taxon>
        <taxon>Actinomycetes</taxon>
        <taxon>Streptosporangiales</taxon>
        <taxon>Thermomonosporaceae</taxon>
        <taxon>Actinomadura</taxon>
    </lineage>
</organism>
<dbReference type="InterPro" id="IPR008948">
    <property type="entry name" value="L-Aspartase-like"/>
</dbReference>
<evidence type="ECO:0000256" key="1">
    <source>
        <dbReference type="ARBA" id="ARBA00023239"/>
    </source>
</evidence>